<dbReference type="Pfam" id="PF00149">
    <property type="entry name" value="Metallophos"/>
    <property type="match status" value="1"/>
</dbReference>
<keyword evidence="1" id="KW-1133">Transmembrane helix</keyword>
<dbReference type="EMBL" id="JACOQK010000001">
    <property type="protein sequence ID" value="MBC5787251.1"/>
    <property type="molecule type" value="Genomic_DNA"/>
</dbReference>
<dbReference type="SUPFAM" id="SSF56300">
    <property type="entry name" value="Metallo-dependent phosphatases"/>
    <property type="match status" value="1"/>
</dbReference>
<evidence type="ECO:0000313" key="4">
    <source>
        <dbReference type="Proteomes" id="UP000649151"/>
    </source>
</evidence>
<dbReference type="PROSITE" id="PS51257">
    <property type="entry name" value="PROKAR_LIPOPROTEIN"/>
    <property type="match status" value="1"/>
</dbReference>
<evidence type="ECO:0000313" key="3">
    <source>
        <dbReference type="EMBL" id="MBC5787251.1"/>
    </source>
</evidence>
<reference evidence="3 4" key="1">
    <citation type="submission" date="2020-08" db="EMBL/GenBank/DDBJ databases">
        <title>Genome public.</title>
        <authorList>
            <person name="Liu C."/>
            <person name="Sun Q."/>
        </authorList>
    </citation>
    <scope>NUCLEOTIDE SEQUENCE [LARGE SCALE GENOMIC DNA]</scope>
    <source>
        <strain evidence="3 4">NSJ-27</strain>
    </source>
</reference>
<dbReference type="PANTHER" id="PTHR31302">
    <property type="entry name" value="TRANSMEMBRANE PROTEIN WITH METALLOPHOSPHOESTERASE DOMAIN-RELATED"/>
    <property type="match status" value="1"/>
</dbReference>
<dbReference type="RefSeq" id="WP_186996284.1">
    <property type="nucleotide sequence ID" value="NZ_JACOQK010000001.1"/>
</dbReference>
<comment type="caution">
    <text evidence="3">The sequence shown here is derived from an EMBL/GenBank/DDBJ whole genome shotgun (WGS) entry which is preliminary data.</text>
</comment>
<dbReference type="Gene3D" id="3.60.21.10">
    <property type="match status" value="1"/>
</dbReference>
<dbReference type="InterPro" id="IPR004843">
    <property type="entry name" value="Calcineurin-like_PHP"/>
</dbReference>
<protein>
    <submittedName>
        <fullName evidence="3">Metallophosphoesterase</fullName>
    </submittedName>
</protein>
<feature type="transmembrane region" description="Helical" evidence="1">
    <location>
        <begin position="7"/>
        <end position="26"/>
    </location>
</feature>
<dbReference type="Proteomes" id="UP000649151">
    <property type="component" value="Unassembled WGS sequence"/>
</dbReference>
<sequence length="283" mass="31891">MKVLRNIALLFLIFIVAIAGCIFYAFQIEPYRLKVHPYNINQQQEGTTGYKMVQISDLHIKQDFTNQNLKKVVDKINEQTPDIVLFTGDLYDNYAQYNDNENIVAELQRIQANYAKIAIWGNRDYGGGAENEYQYLMESSGFQLLKNQDYSVTLNNGKTILFTGLDDSLLGNPSLPSTKESRHFDYHILLTHEPNTAENYLSSNYDFAVSGHSHGGQINIPFFPALKEFALSNTSLSSKYSGGMYSIGNTSNFNLYVNTGIGTTHISARFGVVPEIAVFQLFL</sequence>
<feature type="domain" description="Calcineurin-like phosphoesterase" evidence="2">
    <location>
        <begin position="51"/>
        <end position="215"/>
    </location>
</feature>
<evidence type="ECO:0000256" key="1">
    <source>
        <dbReference type="SAM" id="Phobius"/>
    </source>
</evidence>
<accession>A0ABR7IQ51</accession>
<dbReference type="PANTHER" id="PTHR31302:SF25">
    <property type="entry name" value="PHOSPHOESTERASE"/>
    <property type="match status" value="1"/>
</dbReference>
<dbReference type="InterPro" id="IPR029052">
    <property type="entry name" value="Metallo-depent_PP-like"/>
</dbReference>
<organism evidence="3 4">
    <name type="scientific">Clostridium facile</name>
    <dbReference type="NCBI Taxonomy" id="2763035"/>
    <lineage>
        <taxon>Bacteria</taxon>
        <taxon>Bacillati</taxon>
        <taxon>Bacillota</taxon>
        <taxon>Clostridia</taxon>
        <taxon>Eubacteriales</taxon>
        <taxon>Clostridiaceae</taxon>
        <taxon>Clostridium</taxon>
    </lineage>
</organism>
<proteinExistence type="predicted"/>
<keyword evidence="1" id="KW-0472">Membrane</keyword>
<name>A0ABR7IQ51_9CLOT</name>
<gene>
    <name evidence="3" type="ORF">H8Z77_04315</name>
</gene>
<evidence type="ECO:0000259" key="2">
    <source>
        <dbReference type="Pfam" id="PF00149"/>
    </source>
</evidence>
<dbReference type="InterPro" id="IPR051158">
    <property type="entry name" value="Metallophosphoesterase_sf"/>
</dbReference>
<keyword evidence="4" id="KW-1185">Reference proteome</keyword>
<keyword evidence="1" id="KW-0812">Transmembrane</keyword>